<dbReference type="InterPro" id="IPR003313">
    <property type="entry name" value="AraC-bd"/>
</dbReference>
<evidence type="ECO:0000256" key="3">
    <source>
        <dbReference type="ARBA" id="ARBA00023125"/>
    </source>
</evidence>
<dbReference type="KEGG" id="trs:Terro_1208"/>
<dbReference type="PANTHER" id="PTHR11019:SF159">
    <property type="entry name" value="TRANSCRIPTIONAL REGULATOR-RELATED"/>
    <property type="match status" value="1"/>
</dbReference>
<gene>
    <name evidence="6" type="ordered locus">Terro_1208</name>
</gene>
<evidence type="ECO:0000256" key="2">
    <source>
        <dbReference type="ARBA" id="ARBA00023015"/>
    </source>
</evidence>
<sequence>MRMGHRFSFNIDKYFADKDRPILALGGTYPAAHHVRPHTHPRGQLFCPLSGVVTATTAHGTWAVPAMRGLWIPAGVQHELRMQGVVEMHSLYFEPSAVVDLPSRCQVVGISPLMRNLIDEAVALPVLYEREGRSGALMQLIGYEVKTLRELPLSLPLPIDKALADLCRRFLRRPSAVQEIDDWSSQLHLSRRTFTRLFRRETGLSFVAWRQQACILAALPKLAAGASVTRTALELGYQNPAAFTTLFKRVLGSAPREYLLTGGKELRGQNHEAAAQ</sequence>
<dbReference type="PROSITE" id="PS01124">
    <property type="entry name" value="HTH_ARAC_FAMILY_2"/>
    <property type="match status" value="1"/>
</dbReference>
<dbReference type="FunFam" id="1.10.10.60:FF:000132">
    <property type="entry name" value="AraC family transcriptional regulator"/>
    <property type="match status" value="1"/>
</dbReference>
<evidence type="ECO:0000313" key="7">
    <source>
        <dbReference type="Proteomes" id="UP000006056"/>
    </source>
</evidence>
<dbReference type="eggNOG" id="COG2207">
    <property type="taxonomic scope" value="Bacteria"/>
</dbReference>
<dbReference type="PATRIC" id="fig|926566.3.peg.1188"/>
<dbReference type="InterPro" id="IPR011051">
    <property type="entry name" value="RmlC_Cupin_sf"/>
</dbReference>
<dbReference type="Gene3D" id="2.60.120.10">
    <property type="entry name" value="Jelly Rolls"/>
    <property type="match status" value="1"/>
</dbReference>
<evidence type="ECO:0000259" key="5">
    <source>
        <dbReference type="PROSITE" id="PS01124"/>
    </source>
</evidence>
<evidence type="ECO:0000313" key="6">
    <source>
        <dbReference type="EMBL" id="AFL87518.1"/>
    </source>
</evidence>
<dbReference type="SUPFAM" id="SSF46689">
    <property type="entry name" value="Homeodomain-like"/>
    <property type="match status" value="1"/>
</dbReference>
<name>I3ZE50_TERRK</name>
<dbReference type="AlphaFoldDB" id="I3ZE50"/>
<dbReference type="STRING" id="926566.Terro_1208"/>
<dbReference type="GO" id="GO:0043565">
    <property type="term" value="F:sequence-specific DNA binding"/>
    <property type="evidence" value="ECO:0007669"/>
    <property type="project" value="InterPro"/>
</dbReference>
<evidence type="ECO:0000256" key="4">
    <source>
        <dbReference type="ARBA" id="ARBA00023163"/>
    </source>
</evidence>
<dbReference type="Pfam" id="PF02311">
    <property type="entry name" value="AraC_binding"/>
    <property type="match status" value="1"/>
</dbReference>
<reference evidence="6 7" key="1">
    <citation type="submission" date="2012-06" db="EMBL/GenBank/DDBJ databases">
        <title>Complete genome of Terriglobus roseus DSM 18391.</title>
        <authorList>
            <consortium name="US DOE Joint Genome Institute (JGI-PGF)"/>
            <person name="Lucas S."/>
            <person name="Copeland A."/>
            <person name="Lapidus A."/>
            <person name="Glavina del Rio T."/>
            <person name="Dalin E."/>
            <person name="Tice H."/>
            <person name="Bruce D."/>
            <person name="Goodwin L."/>
            <person name="Pitluck S."/>
            <person name="Peters L."/>
            <person name="Mikhailova N."/>
            <person name="Munk A.C.C."/>
            <person name="Kyrpides N."/>
            <person name="Mavromatis K."/>
            <person name="Ivanova N."/>
            <person name="Brettin T."/>
            <person name="Detter J.C."/>
            <person name="Han C."/>
            <person name="Larimer F."/>
            <person name="Land M."/>
            <person name="Hauser L."/>
            <person name="Markowitz V."/>
            <person name="Cheng J.-F."/>
            <person name="Hugenholtz P."/>
            <person name="Woyke T."/>
            <person name="Wu D."/>
            <person name="Brambilla E."/>
            <person name="Klenk H.-P."/>
            <person name="Eisen J.A."/>
        </authorList>
    </citation>
    <scope>NUCLEOTIDE SEQUENCE [LARGE SCALE GENOMIC DNA]</scope>
    <source>
        <strain evidence="7">DSM 18391 / NRRL B-41598 / KBS 63</strain>
    </source>
</reference>
<keyword evidence="2" id="KW-0805">Transcription regulation</keyword>
<keyword evidence="3 6" id="KW-0238">DNA-binding</keyword>
<dbReference type="InterPro" id="IPR014710">
    <property type="entry name" value="RmlC-like_jellyroll"/>
</dbReference>
<keyword evidence="4" id="KW-0804">Transcription</keyword>
<dbReference type="EMBL" id="CP003379">
    <property type="protein sequence ID" value="AFL87518.1"/>
    <property type="molecule type" value="Genomic_DNA"/>
</dbReference>
<dbReference type="InterPro" id="IPR018060">
    <property type="entry name" value="HTH_AraC"/>
</dbReference>
<dbReference type="GO" id="GO:0003700">
    <property type="term" value="F:DNA-binding transcription factor activity"/>
    <property type="evidence" value="ECO:0007669"/>
    <property type="project" value="InterPro"/>
</dbReference>
<dbReference type="SUPFAM" id="SSF51182">
    <property type="entry name" value="RmlC-like cupins"/>
    <property type="match status" value="1"/>
</dbReference>
<dbReference type="Proteomes" id="UP000006056">
    <property type="component" value="Chromosome"/>
</dbReference>
<keyword evidence="1" id="KW-0678">Repressor</keyword>
<dbReference type="HOGENOM" id="CLU_000445_87_4_0"/>
<dbReference type="Pfam" id="PF12833">
    <property type="entry name" value="HTH_18"/>
    <property type="match status" value="1"/>
</dbReference>
<dbReference type="PANTHER" id="PTHR11019">
    <property type="entry name" value="HTH-TYPE TRANSCRIPTIONAL REGULATOR NIMR"/>
    <property type="match status" value="1"/>
</dbReference>
<dbReference type="Gene3D" id="1.10.10.60">
    <property type="entry name" value="Homeodomain-like"/>
    <property type="match status" value="2"/>
</dbReference>
<dbReference type="InterPro" id="IPR009057">
    <property type="entry name" value="Homeodomain-like_sf"/>
</dbReference>
<protein>
    <submittedName>
        <fullName evidence="6">DNA-binding domain-containing protein, AraC-type</fullName>
    </submittedName>
</protein>
<feature type="domain" description="HTH araC/xylS-type" evidence="5">
    <location>
        <begin position="160"/>
        <end position="261"/>
    </location>
</feature>
<proteinExistence type="predicted"/>
<accession>I3ZE50</accession>
<dbReference type="RefSeq" id="WP_014785087.1">
    <property type="nucleotide sequence ID" value="NC_018014.1"/>
</dbReference>
<evidence type="ECO:0000256" key="1">
    <source>
        <dbReference type="ARBA" id="ARBA00022491"/>
    </source>
</evidence>
<dbReference type="SMART" id="SM00342">
    <property type="entry name" value="HTH_ARAC"/>
    <property type="match status" value="1"/>
</dbReference>
<keyword evidence="7" id="KW-1185">Reference proteome</keyword>
<organism evidence="6 7">
    <name type="scientific">Terriglobus roseus (strain DSM 18391 / NRRL B-41598 / KBS 63)</name>
    <dbReference type="NCBI Taxonomy" id="926566"/>
    <lineage>
        <taxon>Bacteria</taxon>
        <taxon>Pseudomonadati</taxon>
        <taxon>Acidobacteriota</taxon>
        <taxon>Terriglobia</taxon>
        <taxon>Terriglobales</taxon>
        <taxon>Acidobacteriaceae</taxon>
        <taxon>Terriglobus</taxon>
    </lineage>
</organism>
<dbReference type="CDD" id="cd06124">
    <property type="entry name" value="cupin_NimR-like_N"/>
    <property type="match status" value="1"/>
</dbReference>